<dbReference type="AlphaFoldDB" id="A0A1V9Z9N9"/>
<reference evidence="2 3" key="1">
    <citation type="journal article" date="2014" name="Genome Biol. Evol.">
        <title>The secreted proteins of Achlya hypogyna and Thraustotheca clavata identify the ancestral oomycete secretome and reveal gene acquisitions by horizontal gene transfer.</title>
        <authorList>
            <person name="Misner I."/>
            <person name="Blouin N."/>
            <person name="Leonard G."/>
            <person name="Richards T.A."/>
            <person name="Lane C.E."/>
        </authorList>
    </citation>
    <scope>NUCLEOTIDE SEQUENCE [LARGE SCALE GENOMIC DNA]</scope>
    <source>
        <strain evidence="2 3">ATCC 48635</strain>
    </source>
</reference>
<dbReference type="Gene3D" id="3.40.50.1820">
    <property type="entry name" value="alpha/beta hydrolase"/>
    <property type="match status" value="1"/>
</dbReference>
<keyword evidence="1" id="KW-1133">Transmembrane helix</keyword>
<keyword evidence="1" id="KW-0472">Membrane</keyword>
<dbReference type="PANTHER" id="PTHR22538:SF1">
    <property type="entry name" value="VWFD DOMAIN-CONTAINING PROTEIN"/>
    <property type="match status" value="1"/>
</dbReference>
<dbReference type="PANTHER" id="PTHR22538">
    <property type="entry name" value="CILIA- AND FLAGELLA-ASSOCIATED PROTEIN 74"/>
    <property type="match status" value="1"/>
</dbReference>
<dbReference type="Proteomes" id="UP000243579">
    <property type="component" value="Unassembled WGS sequence"/>
</dbReference>
<evidence type="ECO:0000313" key="2">
    <source>
        <dbReference type="EMBL" id="OQR94703.1"/>
    </source>
</evidence>
<evidence type="ECO:0000313" key="3">
    <source>
        <dbReference type="Proteomes" id="UP000243579"/>
    </source>
</evidence>
<keyword evidence="1" id="KW-0812">Transmembrane</keyword>
<sequence>MAGTNPDAVKAASPLEAYDVVSTPSEAVPTAPPRPFLSRKARIAIAVAALCGVVCITIGAVFIFNTKVTNHASEIITNIQQSPGLKVTITAKRESMRFNGRTTADVYIVPRGVAGPTLLFDAFLSQPGPEVTENYLLLDDRAYWSMTKDNVVVQAGCLEAGRVPPVHLMQTSLTDAKVLDNYKVGNITATDCPDGKLLHIAFAGEAFVFCNSRNNRLTHATGEDLDIAVQYLSDPTQLPEMDIPVVPGAAPLSCDVAVLDVLPTTASSSLLQTTKEVAAVAAGYERSTVVSKSSCGCKMGKKKPCLFVHGVGETESGPMTSTFPSGWGSIEEHAPCCSSVQFVHFETTMTRWDDGSLQKQFCDAALSVGAPGYSRDLSNMILVTFSMGNLIASSAVANGKCNIGTGVTWVSIAGPMQGSKTANLLETKCAAGGWGNAILKAILKQVGFCPIQPAYDSLKHQSTVGSAMQAKFTAAQAVRKKYVTRVLCGTNSVGLTSLASAAVGIVGHMSHHDNAANDGVVDFTSCSAGIDVAKFGTDAASSYHFKAAINHLDASMRYGDGWWGCDRKPLKWFECAL</sequence>
<dbReference type="OrthoDB" id="155775at2759"/>
<comment type="caution">
    <text evidence="2">The sequence shown here is derived from an EMBL/GenBank/DDBJ whole genome shotgun (WGS) entry which is preliminary data.</text>
</comment>
<evidence type="ECO:0000256" key="1">
    <source>
        <dbReference type="SAM" id="Phobius"/>
    </source>
</evidence>
<dbReference type="InterPro" id="IPR029058">
    <property type="entry name" value="AB_hydrolase_fold"/>
</dbReference>
<dbReference type="EMBL" id="JNBR01000354">
    <property type="protein sequence ID" value="OQR94703.1"/>
    <property type="molecule type" value="Genomic_DNA"/>
</dbReference>
<accession>A0A1V9Z9N9</accession>
<gene>
    <name evidence="2" type="ORF">ACHHYP_00988</name>
</gene>
<keyword evidence="3" id="KW-1185">Reference proteome</keyword>
<name>A0A1V9Z9N9_ACHHY</name>
<organism evidence="2 3">
    <name type="scientific">Achlya hypogyna</name>
    <name type="common">Oomycete</name>
    <name type="synonym">Protoachlya hypogyna</name>
    <dbReference type="NCBI Taxonomy" id="1202772"/>
    <lineage>
        <taxon>Eukaryota</taxon>
        <taxon>Sar</taxon>
        <taxon>Stramenopiles</taxon>
        <taxon>Oomycota</taxon>
        <taxon>Saprolegniomycetes</taxon>
        <taxon>Saprolegniales</taxon>
        <taxon>Achlyaceae</taxon>
        <taxon>Achlya</taxon>
    </lineage>
</organism>
<feature type="transmembrane region" description="Helical" evidence="1">
    <location>
        <begin position="43"/>
        <end position="64"/>
    </location>
</feature>
<protein>
    <submittedName>
        <fullName evidence="2">Uncharacterized protein</fullName>
    </submittedName>
</protein>
<proteinExistence type="predicted"/>